<protein>
    <submittedName>
        <fullName evidence="6">DNA-binding transcriptional LysR family regulator</fullName>
    </submittedName>
</protein>
<dbReference type="InterPro" id="IPR000847">
    <property type="entry name" value="LysR_HTH_N"/>
</dbReference>
<dbReference type="Gene3D" id="1.10.10.10">
    <property type="entry name" value="Winged helix-like DNA-binding domain superfamily/Winged helix DNA-binding domain"/>
    <property type="match status" value="1"/>
</dbReference>
<dbReference type="InterPro" id="IPR036390">
    <property type="entry name" value="WH_DNA-bd_sf"/>
</dbReference>
<dbReference type="GO" id="GO:0032993">
    <property type="term" value="C:protein-DNA complex"/>
    <property type="evidence" value="ECO:0007669"/>
    <property type="project" value="TreeGrafter"/>
</dbReference>
<evidence type="ECO:0000313" key="6">
    <source>
        <dbReference type="EMBL" id="TCO53101.1"/>
    </source>
</evidence>
<dbReference type="OrthoDB" id="4140098at2"/>
<dbReference type="GO" id="GO:0003700">
    <property type="term" value="F:DNA-binding transcription factor activity"/>
    <property type="evidence" value="ECO:0007669"/>
    <property type="project" value="InterPro"/>
</dbReference>
<dbReference type="PANTHER" id="PTHR30346:SF0">
    <property type="entry name" value="HCA OPERON TRANSCRIPTIONAL ACTIVATOR HCAR"/>
    <property type="match status" value="1"/>
</dbReference>
<dbReference type="InterPro" id="IPR036388">
    <property type="entry name" value="WH-like_DNA-bd_sf"/>
</dbReference>
<accession>A0A4R2J3I9</accession>
<dbReference type="PRINTS" id="PR00039">
    <property type="entry name" value="HTHLYSR"/>
</dbReference>
<dbReference type="Gene3D" id="3.40.190.10">
    <property type="entry name" value="Periplasmic binding protein-like II"/>
    <property type="match status" value="2"/>
</dbReference>
<evidence type="ECO:0000256" key="3">
    <source>
        <dbReference type="ARBA" id="ARBA00023125"/>
    </source>
</evidence>
<dbReference type="PANTHER" id="PTHR30346">
    <property type="entry name" value="TRANSCRIPTIONAL DUAL REGULATOR HCAR-RELATED"/>
    <property type="match status" value="1"/>
</dbReference>
<keyword evidence="4" id="KW-0804">Transcription</keyword>
<dbReference type="Pfam" id="PF00126">
    <property type="entry name" value="HTH_1"/>
    <property type="match status" value="1"/>
</dbReference>
<sequence>MDSRELGYFVAVAEELHFGRAAERLGIAQPPLSRAIKQLEHRLGVALFERTSRKVVLTAAGEVLFHEGRKALDALSAATLRTQRAGEPRPRLVLVMKPAGDSALLDSILAAYAEDADSIPVELSVCGIGEQSGILRDGRADVALLHAPYDDMSGFDTEELHSEDSVAVLPRGHRLADCDHLIMADMAGETFPRWPGKPGSGPLVRDSAQLLLLVALGRTIAVLPESVRAHLRDDLVTVPVLDGPVTTTVVAWPERSRSRAVAAFVRAATRSVDLAGRGSYIEHERYEDAAHGTWTG</sequence>
<evidence type="ECO:0000256" key="2">
    <source>
        <dbReference type="ARBA" id="ARBA00023015"/>
    </source>
</evidence>
<reference evidence="6 7" key="1">
    <citation type="submission" date="2019-03" db="EMBL/GenBank/DDBJ databases">
        <title>Genomic Encyclopedia of Type Strains, Phase IV (KMG-IV): sequencing the most valuable type-strain genomes for metagenomic binning, comparative biology and taxonomic classification.</title>
        <authorList>
            <person name="Goeker M."/>
        </authorList>
    </citation>
    <scope>NUCLEOTIDE SEQUENCE [LARGE SCALE GENOMIC DNA]</scope>
    <source>
        <strain evidence="6 7">DSM 45934</strain>
    </source>
</reference>
<proteinExistence type="inferred from homology"/>
<dbReference type="Gene3D" id="3.40.190.290">
    <property type="match status" value="1"/>
</dbReference>
<comment type="similarity">
    <text evidence="1">Belongs to the LysR transcriptional regulatory family.</text>
</comment>
<dbReference type="SUPFAM" id="SSF53850">
    <property type="entry name" value="Periplasmic binding protein-like II"/>
    <property type="match status" value="1"/>
</dbReference>
<evidence type="ECO:0000256" key="1">
    <source>
        <dbReference type="ARBA" id="ARBA00009437"/>
    </source>
</evidence>
<evidence type="ECO:0000313" key="7">
    <source>
        <dbReference type="Proteomes" id="UP000295680"/>
    </source>
</evidence>
<keyword evidence="2" id="KW-0805">Transcription regulation</keyword>
<dbReference type="RefSeq" id="WP_132124111.1">
    <property type="nucleotide sequence ID" value="NZ_SLWS01000011.1"/>
</dbReference>
<evidence type="ECO:0000256" key="4">
    <source>
        <dbReference type="ARBA" id="ARBA00023163"/>
    </source>
</evidence>
<dbReference type="Proteomes" id="UP000295680">
    <property type="component" value="Unassembled WGS sequence"/>
</dbReference>
<dbReference type="Pfam" id="PF03466">
    <property type="entry name" value="LysR_substrate"/>
    <property type="match status" value="1"/>
</dbReference>
<dbReference type="FunFam" id="1.10.10.10:FF:000001">
    <property type="entry name" value="LysR family transcriptional regulator"/>
    <property type="match status" value="1"/>
</dbReference>
<dbReference type="PROSITE" id="PS50931">
    <property type="entry name" value="HTH_LYSR"/>
    <property type="match status" value="1"/>
</dbReference>
<keyword evidence="7" id="KW-1185">Reference proteome</keyword>
<dbReference type="AlphaFoldDB" id="A0A4R2J3I9"/>
<dbReference type="GO" id="GO:0003677">
    <property type="term" value="F:DNA binding"/>
    <property type="evidence" value="ECO:0007669"/>
    <property type="project" value="UniProtKB-KW"/>
</dbReference>
<evidence type="ECO:0000259" key="5">
    <source>
        <dbReference type="PROSITE" id="PS50931"/>
    </source>
</evidence>
<feature type="domain" description="HTH lysR-type" evidence="5">
    <location>
        <begin position="1"/>
        <end position="58"/>
    </location>
</feature>
<comment type="caution">
    <text evidence="6">The sequence shown here is derived from an EMBL/GenBank/DDBJ whole genome shotgun (WGS) entry which is preliminary data.</text>
</comment>
<name>A0A4R2J3I9_9PSEU</name>
<organism evidence="6 7">
    <name type="scientific">Actinocrispum wychmicini</name>
    <dbReference type="NCBI Taxonomy" id="1213861"/>
    <lineage>
        <taxon>Bacteria</taxon>
        <taxon>Bacillati</taxon>
        <taxon>Actinomycetota</taxon>
        <taxon>Actinomycetes</taxon>
        <taxon>Pseudonocardiales</taxon>
        <taxon>Pseudonocardiaceae</taxon>
        <taxon>Actinocrispum</taxon>
    </lineage>
</organism>
<gene>
    <name evidence="6" type="ORF">EV192_111298</name>
</gene>
<dbReference type="EMBL" id="SLWS01000011">
    <property type="protein sequence ID" value="TCO53101.1"/>
    <property type="molecule type" value="Genomic_DNA"/>
</dbReference>
<dbReference type="SUPFAM" id="SSF46785">
    <property type="entry name" value="Winged helix' DNA-binding domain"/>
    <property type="match status" value="1"/>
</dbReference>
<dbReference type="InterPro" id="IPR005119">
    <property type="entry name" value="LysR_subst-bd"/>
</dbReference>
<keyword evidence="3 6" id="KW-0238">DNA-binding</keyword>